<gene>
    <name evidence="1" type="ORF">PIL02S_03440</name>
</gene>
<accession>A0A2W0CC68</accession>
<dbReference type="AlphaFoldDB" id="A0A2W0CC68"/>
<name>A0A2W0CC68_9BACL</name>
<organism evidence="1 2">
    <name type="scientific">Paenibacillus illinoisensis</name>
    <dbReference type="NCBI Taxonomy" id="59845"/>
    <lineage>
        <taxon>Bacteria</taxon>
        <taxon>Bacillati</taxon>
        <taxon>Bacillota</taxon>
        <taxon>Bacilli</taxon>
        <taxon>Bacillales</taxon>
        <taxon>Paenibacillaceae</taxon>
        <taxon>Paenibacillus</taxon>
    </lineage>
</organism>
<evidence type="ECO:0000313" key="2">
    <source>
        <dbReference type="Proteomes" id="UP000247459"/>
    </source>
</evidence>
<comment type="caution">
    <text evidence="1">The sequence shown here is derived from an EMBL/GenBank/DDBJ whole genome shotgun (WGS) entry which is preliminary data.</text>
</comment>
<proteinExistence type="predicted"/>
<reference evidence="1 2" key="1">
    <citation type="submission" date="2018-01" db="EMBL/GenBank/DDBJ databases">
        <title>Genome sequence of the PGP bacterium Paenibacillus illinoisensis E3.</title>
        <authorList>
            <person name="Rolli E."/>
            <person name="Marasco R."/>
            <person name="Bessem C."/>
            <person name="Michoud G."/>
            <person name="Gaiarsa S."/>
            <person name="Borin S."/>
            <person name="Daffonchio D."/>
        </authorList>
    </citation>
    <scope>NUCLEOTIDE SEQUENCE [LARGE SCALE GENOMIC DNA]</scope>
    <source>
        <strain evidence="1 2">E3</strain>
    </source>
</reference>
<dbReference type="EMBL" id="PRLG01000020">
    <property type="protein sequence ID" value="PYY28289.1"/>
    <property type="molecule type" value="Genomic_DNA"/>
</dbReference>
<protein>
    <submittedName>
        <fullName evidence="1">Uncharacterized protein</fullName>
    </submittedName>
</protein>
<dbReference type="Proteomes" id="UP000247459">
    <property type="component" value="Unassembled WGS sequence"/>
</dbReference>
<evidence type="ECO:0000313" key="1">
    <source>
        <dbReference type="EMBL" id="PYY28289.1"/>
    </source>
</evidence>
<sequence length="64" mass="7719">MKLIDYDQDKKIETWKCLKMGANDAYILNNFMANGHRIYDLKENRVINTRLDLKKWLRDSDKLT</sequence>